<accession>A0ACB9ENG0</accession>
<dbReference type="EMBL" id="CM042034">
    <property type="protein sequence ID" value="KAI3760261.1"/>
    <property type="molecule type" value="Genomic_DNA"/>
</dbReference>
<comment type="caution">
    <text evidence="1">The sequence shown here is derived from an EMBL/GenBank/DDBJ whole genome shotgun (WGS) entry which is preliminary data.</text>
</comment>
<keyword evidence="2" id="KW-1185">Reference proteome</keyword>
<organism evidence="1 2">
    <name type="scientific">Smallanthus sonchifolius</name>
    <dbReference type="NCBI Taxonomy" id="185202"/>
    <lineage>
        <taxon>Eukaryota</taxon>
        <taxon>Viridiplantae</taxon>
        <taxon>Streptophyta</taxon>
        <taxon>Embryophyta</taxon>
        <taxon>Tracheophyta</taxon>
        <taxon>Spermatophyta</taxon>
        <taxon>Magnoliopsida</taxon>
        <taxon>eudicotyledons</taxon>
        <taxon>Gunneridae</taxon>
        <taxon>Pentapetalae</taxon>
        <taxon>asterids</taxon>
        <taxon>campanulids</taxon>
        <taxon>Asterales</taxon>
        <taxon>Asteraceae</taxon>
        <taxon>Asteroideae</taxon>
        <taxon>Heliantheae alliance</taxon>
        <taxon>Millerieae</taxon>
        <taxon>Smallanthus</taxon>
    </lineage>
</organism>
<dbReference type="Proteomes" id="UP001056120">
    <property type="component" value="Linkage Group LG17"/>
</dbReference>
<gene>
    <name evidence="1" type="ORF">L1987_50654</name>
</gene>
<name>A0ACB9ENG0_9ASTR</name>
<reference evidence="1 2" key="2">
    <citation type="journal article" date="2022" name="Mol. Ecol. Resour.">
        <title>The genomes of chicory, endive, great burdock and yacon provide insights into Asteraceae paleo-polyploidization history and plant inulin production.</title>
        <authorList>
            <person name="Fan W."/>
            <person name="Wang S."/>
            <person name="Wang H."/>
            <person name="Wang A."/>
            <person name="Jiang F."/>
            <person name="Liu H."/>
            <person name="Zhao H."/>
            <person name="Xu D."/>
            <person name="Zhang Y."/>
        </authorList>
    </citation>
    <scope>NUCLEOTIDE SEQUENCE [LARGE SCALE GENOMIC DNA]</scope>
    <source>
        <strain evidence="2">cv. Yunnan</strain>
        <tissue evidence="1">Leaves</tissue>
    </source>
</reference>
<evidence type="ECO:0000313" key="1">
    <source>
        <dbReference type="EMBL" id="KAI3760261.1"/>
    </source>
</evidence>
<protein>
    <submittedName>
        <fullName evidence="1">Uncharacterized protein</fullName>
    </submittedName>
</protein>
<evidence type="ECO:0000313" key="2">
    <source>
        <dbReference type="Proteomes" id="UP001056120"/>
    </source>
</evidence>
<reference evidence="2" key="1">
    <citation type="journal article" date="2022" name="Mol. Ecol. Resour.">
        <title>The genomes of chicory, endive, great burdock and yacon provide insights into Asteraceae palaeo-polyploidization history and plant inulin production.</title>
        <authorList>
            <person name="Fan W."/>
            <person name="Wang S."/>
            <person name="Wang H."/>
            <person name="Wang A."/>
            <person name="Jiang F."/>
            <person name="Liu H."/>
            <person name="Zhao H."/>
            <person name="Xu D."/>
            <person name="Zhang Y."/>
        </authorList>
    </citation>
    <scope>NUCLEOTIDE SEQUENCE [LARGE SCALE GENOMIC DNA]</scope>
    <source>
        <strain evidence="2">cv. Yunnan</strain>
    </source>
</reference>
<proteinExistence type="predicted"/>
<sequence length="424" mass="46418">MADAGAEQWRPEAVEEAEAAFDDNVDETTIKKDEILYESIANQVETGGSSNNLGEVVEEEIVELEFEKVKPKLATHSMHCPNCKSEITKVILRRKVLSYRSNEQPVDPVEPEPEQRDLVGCFSCLSLFTCSGKENGCFNPFDIFRRSETSTDHASSSSGEHKMKAVVRENDLPGSSNATGDDDDAMITIENEPEAIVVVARSRGRSWLGYEGVLVEIIKSIVYGGLMEVIASLSVVASAAASDAATLSVVSLALASLIGGVFVIGHNLWDLRDDCYKDSSSQETNKAATDKYKELLGQVNYFPLHVFFAILSFLMFGMVPSVAYGYSCHETNDKDFTLVVTATASLLCVLLLAILKAYINKCTVFEYFKTVVYYIITAVLVSGVSYVVGNLVAWLIEELGWFNTSSGGGMPCLPRATNPYLETF</sequence>